<keyword evidence="1" id="KW-0812">Transmembrane</keyword>
<accession>A0ABU6BKW0</accession>
<protein>
    <recommendedName>
        <fullName evidence="4">Holin</fullName>
    </recommendedName>
</protein>
<keyword evidence="3" id="KW-1185">Reference proteome</keyword>
<name>A0ABU6BKW0_9BACL</name>
<comment type="caution">
    <text evidence="2">The sequence shown here is derived from an EMBL/GenBank/DDBJ whole genome shotgun (WGS) entry which is preliminary data.</text>
</comment>
<gene>
    <name evidence="2" type="ORF">EP10_003386</name>
</gene>
<reference evidence="2 3" key="1">
    <citation type="journal article" date="2014" name="Genome Announc.">
        <title>Draft Genome Sequence of Geobacillus icigianus Strain G1w1T Isolated from Hot Springs in the Valley of Geysers, Kamchatka (Russian Federation).</title>
        <authorList>
            <person name="Bryanskaya A.V."/>
            <person name="Rozanov A.S."/>
            <person name="Logacheva M.D."/>
            <person name="Kotenko A.V."/>
            <person name="Peltek S.E."/>
        </authorList>
    </citation>
    <scope>NUCLEOTIDE SEQUENCE [LARGE SCALE GENOMIC DNA]</scope>
    <source>
        <strain evidence="2 3">G1w1</strain>
    </source>
</reference>
<dbReference type="EMBL" id="JPYA02000006">
    <property type="protein sequence ID" value="MEB3752471.1"/>
    <property type="molecule type" value="Genomic_DNA"/>
</dbReference>
<keyword evidence="1" id="KW-1133">Transmembrane helix</keyword>
<evidence type="ECO:0008006" key="4">
    <source>
        <dbReference type="Google" id="ProtNLM"/>
    </source>
</evidence>
<evidence type="ECO:0000313" key="2">
    <source>
        <dbReference type="EMBL" id="MEB3752471.1"/>
    </source>
</evidence>
<keyword evidence="1" id="KW-0472">Membrane</keyword>
<sequence>MKDWKKIIGYFIPIVALVIANIAKVDDPEQIEGALEIIVSGVFGLLAAIGVYKNNDKSDEKDKK</sequence>
<evidence type="ECO:0000313" key="3">
    <source>
        <dbReference type="Proteomes" id="UP000029267"/>
    </source>
</evidence>
<proteinExistence type="predicted"/>
<feature type="transmembrane region" description="Helical" evidence="1">
    <location>
        <begin position="7"/>
        <end position="25"/>
    </location>
</feature>
<feature type="transmembrane region" description="Helical" evidence="1">
    <location>
        <begin position="37"/>
        <end position="54"/>
    </location>
</feature>
<organism evidence="2 3">
    <name type="scientific">Geobacillus icigianus</name>
    <dbReference type="NCBI Taxonomy" id="1430331"/>
    <lineage>
        <taxon>Bacteria</taxon>
        <taxon>Bacillati</taxon>
        <taxon>Bacillota</taxon>
        <taxon>Bacilli</taxon>
        <taxon>Bacillales</taxon>
        <taxon>Anoxybacillaceae</taxon>
        <taxon>Geobacillus</taxon>
    </lineage>
</organism>
<dbReference type="Proteomes" id="UP000029267">
    <property type="component" value="Unassembled WGS sequence"/>
</dbReference>
<evidence type="ECO:0000256" key="1">
    <source>
        <dbReference type="SAM" id="Phobius"/>
    </source>
</evidence>
<dbReference type="RefSeq" id="WP_033020077.1">
    <property type="nucleotide sequence ID" value="NZ_JPYA02000006.1"/>
</dbReference>